<reference evidence="3 4" key="1">
    <citation type="submission" date="2024-01" db="EMBL/GenBank/DDBJ databases">
        <title>The genome of the rayed Mediterranean limpet Patella caerulea (Linnaeus, 1758).</title>
        <authorList>
            <person name="Anh-Thu Weber A."/>
            <person name="Halstead-Nussloch G."/>
        </authorList>
    </citation>
    <scope>NUCLEOTIDE SEQUENCE [LARGE SCALE GENOMIC DNA]</scope>
    <source>
        <strain evidence="3">AATW-2023a</strain>
        <tissue evidence="3">Whole specimen</tissue>
    </source>
</reference>
<dbReference type="Proteomes" id="UP001347796">
    <property type="component" value="Unassembled WGS sequence"/>
</dbReference>
<dbReference type="EMBL" id="JAZGQO010000006">
    <property type="protein sequence ID" value="KAK6186286.1"/>
    <property type="molecule type" value="Genomic_DNA"/>
</dbReference>
<accession>A0AAN8JYP4</accession>
<evidence type="ECO:0000259" key="2">
    <source>
        <dbReference type="Pfam" id="PF12248"/>
    </source>
</evidence>
<comment type="caution">
    <text evidence="3">The sequence shown here is derived from an EMBL/GenBank/DDBJ whole genome shotgun (WGS) entry which is preliminary data.</text>
</comment>
<dbReference type="AlphaFoldDB" id="A0AAN8JYP4"/>
<dbReference type="InterPro" id="IPR003609">
    <property type="entry name" value="Pan_app"/>
</dbReference>
<evidence type="ECO:0008006" key="5">
    <source>
        <dbReference type="Google" id="ProtNLM"/>
    </source>
</evidence>
<organism evidence="3 4">
    <name type="scientific">Patella caerulea</name>
    <name type="common">Rayed Mediterranean limpet</name>
    <dbReference type="NCBI Taxonomy" id="87958"/>
    <lineage>
        <taxon>Eukaryota</taxon>
        <taxon>Metazoa</taxon>
        <taxon>Spiralia</taxon>
        <taxon>Lophotrochozoa</taxon>
        <taxon>Mollusca</taxon>
        <taxon>Gastropoda</taxon>
        <taxon>Patellogastropoda</taxon>
        <taxon>Patelloidea</taxon>
        <taxon>Patellidae</taxon>
        <taxon>Patella</taxon>
    </lineage>
</organism>
<feature type="domain" description="Farnesoic acid O-methyl transferase" evidence="2">
    <location>
        <begin position="103"/>
        <end position="223"/>
    </location>
</feature>
<dbReference type="SUPFAM" id="SSF57414">
    <property type="entry name" value="Hairpin loop containing domain-like"/>
    <property type="match status" value="1"/>
</dbReference>
<dbReference type="Pfam" id="PF12248">
    <property type="entry name" value="Methyltransf_FA"/>
    <property type="match status" value="1"/>
</dbReference>
<proteinExistence type="predicted"/>
<evidence type="ECO:0000313" key="3">
    <source>
        <dbReference type="EMBL" id="KAK6186286.1"/>
    </source>
</evidence>
<sequence length="307" mass="35137">MSNGRLYDITNSGISFPAPDPVKSSPVTMGMECQQKSHVLEELLSNKMQDYVVYVLIRYLNDIKYTFVVSNIFYFSVCVGLRAFTPDNIGYSFPLVRKGFTFTNITQLRFKLKACNDGHIFLHEDKVADESWNFAVGPYKNSRSQIIRISRVDSIYCTHYEKILDCNEFRPFWIRWKGGLLELGKGSEFGINRMCVHTTTPIRFNYAFIVSGWGSTACWDIDIPSTVLISGWKKVPGNRMLRGLKVKSYQARSQQVCADRCATPTEDLPCGCVEYSYNKITKQCLVVDESETSTIVTATDWRTWQLM</sequence>
<protein>
    <recommendedName>
        <fullName evidence="5">Farnesoic acid O-methyl transferase domain-containing protein</fullName>
    </recommendedName>
</protein>
<evidence type="ECO:0000259" key="1">
    <source>
        <dbReference type="Pfam" id="PF00024"/>
    </source>
</evidence>
<evidence type="ECO:0000313" key="4">
    <source>
        <dbReference type="Proteomes" id="UP001347796"/>
    </source>
</evidence>
<keyword evidence="4" id="KW-1185">Reference proteome</keyword>
<dbReference type="InterPro" id="IPR022041">
    <property type="entry name" value="Methyltransf_FA"/>
</dbReference>
<gene>
    <name evidence="3" type="ORF">SNE40_008353</name>
</gene>
<feature type="domain" description="Apple" evidence="1">
    <location>
        <begin position="234"/>
        <end position="293"/>
    </location>
</feature>
<dbReference type="Gene3D" id="3.50.4.10">
    <property type="entry name" value="Hepatocyte Growth Factor"/>
    <property type="match status" value="1"/>
</dbReference>
<name>A0AAN8JYP4_PATCE</name>
<dbReference type="Pfam" id="PF00024">
    <property type="entry name" value="PAN_1"/>
    <property type="match status" value="1"/>
</dbReference>